<dbReference type="AlphaFoldDB" id="A0ABD2IC04"/>
<dbReference type="SUPFAM" id="SSF56672">
    <property type="entry name" value="DNA/RNA polymerases"/>
    <property type="match status" value="1"/>
</dbReference>
<dbReference type="InterPro" id="IPR043502">
    <property type="entry name" value="DNA/RNA_pol_sf"/>
</dbReference>
<feature type="region of interest" description="Disordered" evidence="1">
    <location>
        <begin position="48"/>
        <end position="71"/>
    </location>
</feature>
<evidence type="ECO:0000313" key="2">
    <source>
        <dbReference type="EMBL" id="KAL3076783.1"/>
    </source>
</evidence>
<organism evidence="2 3">
    <name type="scientific">Heterodera schachtii</name>
    <name type="common">Sugarbeet cyst nematode worm</name>
    <name type="synonym">Tylenchus schachtii</name>
    <dbReference type="NCBI Taxonomy" id="97005"/>
    <lineage>
        <taxon>Eukaryota</taxon>
        <taxon>Metazoa</taxon>
        <taxon>Ecdysozoa</taxon>
        <taxon>Nematoda</taxon>
        <taxon>Chromadorea</taxon>
        <taxon>Rhabditida</taxon>
        <taxon>Tylenchina</taxon>
        <taxon>Tylenchomorpha</taxon>
        <taxon>Tylenchoidea</taxon>
        <taxon>Heteroderidae</taxon>
        <taxon>Heteroderinae</taxon>
        <taxon>Heterodera</taxon>
    </lineage>
</organism>
<dbReference type="EMBL" id="JBICCN010000329">
    <property type="protein sequence ID" value="KAL3076783.1"/>
    <property type="molecule type" value="Genomic_DNA"/>
</dbReference>
<sequence>MFTTIANLFGRKKPNRDDDDRNPSISTIKTLGHIASSHLRSVAATPINETTAGEHDIVTTSDTPVSSKPHRTPFKYRDELQKHIDQLLASGVMVESDTPWVSNIVLVQKKDDPLTRLTKKETNFEWGTEQAAAFNEMPLMLAKAVHSCSGMSCQKHMKLLLIAAEHCQRLNANGLLSKRN</sequence>
<dbReference type="Gene3D" id="3.10.10.10">
    <property type="entry name" value="HIV Type 1 Reverse Transcriptase, subunit A, domain 1"/>
    <property type="match status" value="1"/>
</dbReference>
<name>A0ABD2IC04_HETSC</name>
<protein>
    <submittedName>
        <fullName evidence="2">Uncharacterized protein</fullName>
    </submittedName>
</protein>
<proteinExistence type="predicted"/>
<comment type="caution">
    <text evidence="2">The sequence shown here is derived from an EMBL/GenBank/DDBJ whole genome shotgun (WGS) entry which is preliminary data.</text>
</comment>
<dbReference type="Proteomes" id="UP001620645">
    <property type="component" value="Unassembled WGS sequence"/>
</dbReference>
<accession>A0ABD2IC04</accession>
<evidence type="ECO:0000256" key="1">
    <source>
        <dbReference type="SAM" id="MobiDB-lite"/>
    </source>
</evidence>
<reference evidence="2 3" key="1">
    <citation type="submission" date="2024-10" db="EMBL/GenBank/DDBJ databases">
        <authorList>
            <person name="Kim D."/>
        </authorList>
    </citation>
    <scope>NUCLEOTIDE SEQUENCE [LARGE SCALE GENOMIC DNA]</scope>
    <source>
        <strain evidence="2">Taebaek</strain>
    </source>
</reference>
<gene>
    <name evidence="2" type="ORF">niasHS_011520</name>
</gene>
<evidence type="ECO:0000313" key="3">
    <source>
        <dbReference type="Proteomes" id="UP001620645"/>
    </source>
</evidence>
<keyword evidence="3" id="KW-1185">Reference proteome</keyword>